<feature type="region of interest" description="Disordered" evidence="2">
    <location>
        <begin position="333"/>
        <end position="364"/>
    </location>
</feature>
<proteinExistence type="predicted"/>
<dbReference type="EMBL" id="JAKRVX010000004">
    <property type="protein sequence ID" value="MCL9817528.1"/>
    <property type="molecule type" value="Genomic_DNA"/>
</dbReference>
<feature type="compositionally biased region" description="Polar residues" evidence="2">
    <location>
        <begin position="36"/>
        <end position="52"/>
    </location>
</feature>
<dbReference type="InterPro" id="IPR054468">
    <property type="entry name" value="NrSPol-like_HBD"/>
</dbReference>
<feature type="domain" description="NrS-1 polymerase-like HBD" evidence="3">
    <location>
        <begin position="265"/>
        <end position="330"/>
    </location>
</feature>
<organism evidence="4 5">
    <name type="scientific">Natronocalculus amylovorans</name>
    <dbReference type="NCBI Taxonomy" id="2917812"/>
    <lineage>
        <taxon>Archaea</taxon>
        <taxon>Methanobacteriati</taxon>
        <taxon>Methanobacteriota</taxon>
        <taxon>Stenosarchaea group</taxon>
        <taxon>Halobacteria</taxon>
        <taxon>Halobacteriales</taxon>
        <taxon>Haloferacaceae</taxon>
        <taxon>Natronocalculus</taxon>
    </lineage>
</organism>
<evidence type="ECO:0000313" key="5">
    <source>
        <dbReference type="Proteomes" id="UP001203207"/>
    </source>
</evidence>
<dbReference type="Proteomes" id="UP001203207">
    <property type="component" value="Unassembled WGS sequence"/>
</dbReference>
<dbReference type="RefSeq" id="WP_250584726.1">
    <property type="nucleotide sequence ID" value="NZ_JAKRVX010000004.1"/>
</dbReference>
<evidence type="ECO:0000313" key="4">
    <source>
        <dbReference type="EMBL" id="MCL9817528.1"/>
    </source>
</evidence>
<evidence type="ECO:0000256" key="1">
    <source>
        <dbReference type="SAM" id="Coils"/>
    </source>
</evidence>
<feature type="compositionally biased region" description="Low complexity" evidence="2">
    <location>
        <begin position="221"/>
        <end position="231"/>
    </location>
</feature>
<sequence length="430" mass="48087">MTTPLPLRENIPQELIDREQWVCWDEQTRDRDSKQTKVPINPSSGSYASTTDRSTWCSLDTALSYVSDGNATGIGFVFSDKDPIVGVDLDKCRDPDTGVTENWAQEIIEQLDSYTEISPSKTGYHVLVTGELPSGGNRRGGIELYENARFFTVTGDRVRRRPQQLQERSAALASVHARYINPVQEKTGGNKTKTEGNAVGDRGLQLGEGTDRDVDSRSQTSDRGLGSGSESSLDDAELVSRAQGAANGDKFDRLWRGDIQGYDSHSEADMALCMILAFWSNGDRVQMDRLFRHSDLFREKWDVSHFSDGSTYGEKTIERAIGMTSEFYTPARSSIRSDWGDSGSSSGNESTSDGNFADSDGDVGETREGVSVYLNRINELTDRIQSLVEENASLQEELSIERDRRLEVEAELEARSERPSRKWYLRWLPR</sequence>
<accession>A0AAE3K8Y6</accession>
<feature type="region of interest" description="Disordered" evidence="2">
    <location>
        <begin position="32"/>
        <end position="52"/>
    </location>
</feature>
<reference evidence="4" key="1">
    <citation type="journal article" date="2022" name="Syst. Appl. Microbiol.">
        <title>Natronocalculus amylovorans gen. nov., sp. nov., and Natranaeroarchaeum aerophilus sp. nov., dominant culturable amylolytic natronoarchaea from hypersaline soda lakes in southwestern Siberia.</title>
        <authorList>
            <person name="Sorokin D.Y."/>
            <person name="Elcheninov A.G."/>
            <person name="Khizhniak T.V."/>
            <person name="Koenen M."/>
            <person name="Bale N.J."/>
            <person name="Damste J.S.S."/>
            <person name="Kublanov I.V."/>
        </authorList>
    </citation>
    <scope>NUCLEOTIDE SEQUENCE</scope>
    <source>
        <strain evidence="4">AArc-St2</strain>
    </source>
</reference>
<evidence type="ECO:0000259" key="3">
    <source>
        <dbReference type="Pfam" id="PF22763"/>
    </source>
</evidence>
<dbReference type="Pfam" id="PF22763">
    <property type="entry name" value="NrS1-1_pol-like_HBD"/>
    <property type="match status" value="1"/>
</dbReference>
<evidence type="ECO:0000256" key="2">
    <source>
        <dbReference type="SAM" id="MobiDB-lite"/>
    </source>
</evidence>
<feature type="coiled-coil region" evidence="1">
    <location>
        <begin position="370"/>
        <end position="411"/>
    </location>
</feature>
<dbReference type="AlphaFoldDB" id="A0AAE3K8Y6"/>
<name>A0AAE3K8Y6_9EURY</name>
<feature type="region of interest" description="Disordered" evidence="2">
    <location>
        <begin position="181"/>
        <end position="236"/>
    </location>
</feature>
<keyword evidence="5" id="KW-1185">Reference proteome</keyword>
<keyword evidence="1" id="KW-0175">Coiled coil</keyword>
<reference evidence="4" key="2">
    <citation type="submission" date="2022-02" db="EMBL/GenBank/DDBJ databases">
        <authorList>
            <person name="Elcheninov A.G."/>
            <person name="Sorokin D.Y."/>
            <person name="Kublanov I.V."/>
        </authorList>
    </citation>
    <scope>NUCLEOTIDE SEQUENCE</scope>
    <source>
        <strain evidence="4">AArc-St2</strain>
    </source>
</reference>
<protein>
    <recommendedName>
        <fullName evidence="3">NrS-1 polymerase-like HBD domain-containing protein</fullName>
    </recommendedName>
</protein>
<gene>
    <name evidence="4" type="ORF">AArcSt2_11285</name>
</gene>
<feature type="compositionally biased region" description="Low complexity" evidence="2">
    <location>
        <begin position="333"/>
        <end position="354"/>
    </location>
</feature>
<comment type="caution">
    <text evidence="4">The sequence shown here is derived from an EMBL/GenBank/DDBJ whole genome shotgun (WGS) entry which is preliminary data.</text>
</comment>